<proteinExistence type="inferred from homology"/>
<evidence type="ECO:0000259" key="5">
    <source>
        <dbReference type="Pfam" id="PF00496"/>
    </source>
</evidence>
<dbReference type="InterPro" id="IPR039424">
    <property type="entry name" value="SBP_5"/>
</dbReference>
<evidence type="ECO:0000256" key="3">
    <source>
        <dbReference type="ARBA" id="ARBA00022729"/>
    </source>
</evidence>
<evidence type="ECO:0000256" key="2">
    <source>
        <dbReference type="ARBA" id="ARBA00022448"/>
    </source>
</evidence>
<dbReference type="KEGG" id="haxz:M0R88_08420"/>
<dbReference type="GO" id="GO:0015833">
    <property type="term" value="P:peptide transport"/>
    <property type="evidence" value="ECO:0007669"/>
    <property type="project" value="TreeGrafter"/>
</dbReference>
<dbReference type="GO" id="GO:0042597">
    <property type="term" value="C:periplasmic space"/>
    <property type="evidence" value="ECO:0007669"/>
    <property type="project" value="UniProtKB-ARBA"/>
</dbReference>
<dbReference type="PROSITE" id="PS51318">
    <property type="entry name" value="TAT"/>
    <property type="match status" value="1"/>
</dbReference>
<dbReference type="InterPro" id="IPR006311">
    <property type="entry name" value="TAT_signal"/>
</dbReference>
<evidence type="ECO:0000313" key="7">
    <source>
        <dbReference type="Proteomes" id="UP000830434"/>
    </source>
</evidence>
<name>A0A8U0ING1_9EURY</name>
<dbReference type="AlphaFoldDB" id="A0A8U0ING1"/>
<feature type="compositionally biased region" description="Low complexity" evidence="4">
    <location>
        <begin position="35"/>
        <end position="49"/>
    </location>
</feature>
<dbReference type="PIRSF" id="PIRSF002741">
    <property type="entry name" value="MppA"/>
    <property type="match status" value="1"/>
</dbReference>
<gene>
    <name evidence="6" type="ORF">M0R88_08420</name>
</gene>
<evidence type="ECO:0000256" key="1">
    <source>
        <dbReference type="ARBA" id="ARBA00005695"/>
    </source>
</evidence>
<sequence>MTDKRTNFDRRRFLATSGLLGGSVLAGCTGGDGGQETTTGGAGTTTAESMGGGTETTEEQQQNVQGGGTFIGTTAEDATTLDPRMNELAWVNGFLHYIFDTLYLPSPDGKKFVPHLAKEQPKQQDDTTFVIPLKEGVTFHNGDELTAEDVAYSINWMLDPANKSPNKANLDFIDTVEASGKYEATFNLKYPFALFQLVLSGMNAGIVSKSAAEQKGQKKFGQDPVGSGPFAFDKHVSSSHIDLARNEDYFLKKPNLGKVRMRIIPKPQVQFVELASGGVHQATVPKNLIGKAKSEQGIKMKRISHFDYNGLIFNSMRKPFDNVKVREAMQYLVDYDEILKATKGQLGKRSYGFMPKDVNKSWEFPWKEWKEKYYPAKDHQKAKQLLKEAGYGGGMDKTLKISSLASSKFKNMAIILQKELKKVGIEANVREVTIGQWLTELDSGEFDVNIYGWSGGQDPDGFYYYLFRDLRNDEGGMNDDVVGNATAAYLYQTQDSDKLQKVDETIRQARRTNDRAERKKMYIDAAETWQSLYPHIPVFSEQAVTGWSKDVKDYEPSAFTQQPLCNEWSNAYIQK</sequence>
<reference evidence="6" key="1">
    <citation type="submission" date="2022-04" db="EMBL/GenBank/DDBJ databases">
        <title>Diverse halophilic archaea isolated from saline environments.</title>
        <authorList>
            <person name="Cui H.-L."/>
        </authorList>
    </citation>
    <scope>NUCLEOTIDE SEQUENCE</scope>
    <source>
        <strain evidence="6">XZYJT40</strain>
    </source>
</reference>
<feature type="region of interest" description="Disordered" evidence="4">
    <location>
        <begin position="28"/>
        <end position="74"/>
    </location>
</feature>
<evidence type="ECO:0000313" key="6">
    <source>
        <dbReference type="EMBL" id="UPW02106.1"/>
    </source>
</evidence>
<dbReference type="GO" id="GO:0043190">
    <property type="term" value="C:ATP-binding cassette (ABC) transporter complex"/>
    <property type="evidence" value="ECO:0007669"/>
    <property type="project" value="InterPro"/>
</dbReference>
<dbReference type="Gene3D" id="3.10.105.10">
    <property type="entry name" value="Dipeptide-binding Protein, Domain 3"/>
    <property type="match status" value="1"/>
</dbReference>
<keyword evidence="2" id="KW-0813">Transport</keyword>
<dbReference type="RefSeq" id="WP_248656493.1">
    <property type="nucleotide sequence ID" value="NZ_CP096658.1"/>
</dbReference>
<dbReference type="GO" id="GO:1904680">
    <property type="term" value="F:peptide transmembrane transporter activity"/>
    <property type="evidence" value="ECO:0007669"/>
    <property type="project" value="TreeGrafter"/>
</dbReference>
<dbReference type="SUPFAM" id="SSF53850">
    <property type="entry name" value="Periplasmic binding protein-like II"/>
    <property type="match status" value="1"/>
</dbReference>
<protein>
    <submittedName>
        <fullName evidence="6">ABC transporter substrate-binding protein</fullName>
    </submittedName>
</protein>
<dbReference type="GeneID" id="72189873"/>
<dbReference type="PANTHER" id="PTHR30290">
    <property type="entry name" value="PERIPLASMIC BINDING COMPONENT OF ABC TRANSPORTER"/>
    <property type="match status" value="1"/>
</dbReference>
<dbReference type="EMBL" id="CP096658">
    <property type="protein sequence ID" value="UPW02106.1"/>
    <property type="molecule type" value="Genomic_DNA"/>
</dbReference>
<dbReference type="InterPro" id="IPR030678">
    <property type="entry name" value="Peptide/Ni-bd"/>
</dbReference>
<evidence type="ECO:0000256" key="4">
    <source>
        <dbReference type="SAM" id="MobiDB-lite"/>
    </source>
</evidence>
<dbReference type="Proteomes" id="UP000830434">
    <property type="component" value="Chromosome"/>
</dbReference>
<comment type="similarity">
    <text evidence="1">Belongs to the bacterial solute-binding protein 5 family.</text>
</comment>
<dbReference type="Pfam" id="PF00496">
    <property type="entry name" value="SBP_bac_5"/>
    <property type="match status" value="1"/>
</dbReference>
<dbReference type="Gene3D" id="3.40.190.10">
    <property type="entry name" value="Periplasmic binding protein-like II"/>
    <property type="match status" value="1"/>
</dbReference>
<dbReference type="CDD" id="cd00995">
    <property type="entry name" value="PBP2_NikA_DppA_OppA_like"/>
    <property type="match status" value="1"/>
</dbReference>
<dbReference type="Gene3D" id="3.90.76.10">
    <property type="entry name" value="Dipeptide-binding Protein, Domain 1"/>
    <property type="match status" value="1"/>
</dbReference>
<feature type="domain" description="Solute-binding protein family 5" evidence="5">
    <location>
        <begin position="111"/>
        <end position="469"/>
    </location>
</feature>
<dbReference type="PROSITE" id="PS51257">
    <property type="entry name" value="PROKAR_LIPOPROTEIN"/>
    <property type="match status" value="1"/>
</dbReference>
<keyword evidence="3" id="KW-0732">Signal</keyword>
<dbReference type="InterPro" id="IPR000914">
    <property type="entry name" value="SBP_5_dom"/>
</dbReference>
<organism evidence="6 7">
    <name type="scientific">Halorussus gelatinilyticus</name>
    <dbReference type="NCBI Taxonomy" id="2937524"/>
    <lineage>
        <taxon>Archaea</taxon>
        <taxon>Methanobacteriati</taxon>
        <taxon>Methanobacteriota</taxon>
        <taxon>Stenosarchaea group</taxon>
        <taxon>Halobacteria</taxon>
        <taxon>Halobacteriales</taxon>
        <taxon>Haladaptataceae</taxon>
        <taxon>Halorussus</taxon>
    </lineage>
</organism>
<keyword evidence="7" id="KW-1185">Reference proteome</keyword>
<dbReference type="PANTHER" id="PTHR30290:SF9">
    <property type="entry name" value="OLIGOPEPTIDE-BINDING PROTEIN APPA"/>
    <property type="match status" value="1"/>
</dbReference>
<accession>A0A8U0ING1</accession>